<dbReference type="InterPro" id="IPR000524">
    <property type="entry name" value="Tscrpt_reg_HTH_GntR"/>
</dbReference>
<dbReference type="Pfam" id="PF00392">
    <property type="entry name" value="GntR"/>
    <property type="match status" value="1"/>
</dbReference>
<proteinExistence type="predicted"/>
<dbReference type="RefSeq" id="WP_237050173.1">
    <property type="nucleotide sequence ID" value="NZ_CP016616.1"/>
</dbReference>
<evidence type="ECO:0000313" key="5">
    <source>
        <dbReference type="EMBL" id="ANY77415.1"/>
    </source>
</evidence>
<dbReference type="CDD" id="cd07377">
    <property type="entry name" value="WHTH_GntR"/>
    <property type="match status" value="1"/>
</dbReference>
<dbReference type="GO" id="GO:0003677">
    <property type="term" value="F:DNA binding"/>
    <property type="evidence" value="ECO:0007669"/>
    <property type="project" value="UniProtKB-KW"/>
</dbReference>
<dbReference type="InterPro" id="IPR036388">
    <property type="entry name" value="WH-like_DNA-bd_sf"/>
</dbReference>
<dbReference type="InterPro" id="IPR036390">
    <property type="entry name" value="WH_DNA-bd_sf"/>
</dbReference>
<dbReference type="SMART" id="SM00345">
    <property type="entry name" value="HTH_GNTR"/>
    <property type="match status" value="1"/>
</dbReference>
<keyword evidence="2" id="KW-0238">DNA-binding</keyword>
<dbReference type="PANTHER" id="PTHR43537:SF45">
    <property type="entry name" value="GNTR FAMILY REGULATORY PROTEIN"/>
    <property type="match status" value="1"/>
</dbReference>
<protein>
    <recommendedName>
        <fullName evidence="4">HTH gntR-type domain-containing protein</fullName>
    </recommendedName>
</protein>
<dbReference type="SMART" id="SM00895">
    <property type="entry name" value="FCD"/>
    <property type="match status" value="1"/>
</dbReference>
<evidence type="ECO:0000256" key="1">
    <source>
        <dbReference type="ARBA" id="ARBA00023015"/>
    </source>
</evidence>
<evidence type="ECO:0000256" key="2">
    <source>
        <dbReference type="ARBA" id="ARBA00023125"/>
    </source>
</evidence>
<dbReference type="PRINTS" id="PR00035">
    <property type="entry name" value="HTHGNTR"/>
</dbReference>
<dbReference type="SUPFAM" id="SSF48008">
    <property type="entry name" value="GntR ligand-binding domain-like"/>
    <property type="match status" value="1"/>
</dbReference>
<gene>
    <name evidence="5" type="ORF">BB934_03590</name>
</gene>
<dbReference type="Gene3D" id="1.10.10.10">
    <property type="entry name" value="Winged helix-like DNA-binding domain superfamily/Winged helix DNA-binding domain"/>
    <property type="match status" value="1"/>
</dbReference>
<organism evidence="5">
    <name type="scientific">Microvirga ossetica</name>
    <dbReference type="NCBI Taxonomy" id="1882682"/>
    <lineage>
        <taxon>Bacteria</taxon>
        <taxon>Pseudomonadati</taxon>
        <taxon>Pseudomonadota</taxon>
        <taxon>Alphaproteobacteria</taxon>
        <taxon>Hyphomicrobiales</taxon>
        <taxon>Methylobacteriaceae</taxon>
        <taxon>Microvirga</taxon>
    </lineage>
</organism>
<sequence>MSRGESAWRGIYEPLRHAILMMKLRPNEALNEKDIAASHGVSRTPVREALLRLADEGLVEIVPKLGTFVARIPVTALPDAMLIRKAIESMTVRLAAEKATRSQSLSLAVIVEKQREAAEAGDYRSFHAADEEFHSRIADIAGYPALWVHVTQIKIQVDRYRQLTLPLPGRMPAVIAEHEAVLQAIIAGDAMKSAALMERHLDAVLPALFEAGDVNSEYFVNKQLCSPLRSAQVQNHS</sequence>
<accession>A0A1B2EBT6</accession>
<dbReference type="InterPro" id="IPR011711">
    <property type="entry name" value="GntR_C"/>
</dbReference>
<dbReference type="Pfam" id="PF07729">
    <property type="entry name" value="FCD"/>
    <property type="match status" value="1"/>
</dbReference>
<dbReference type="PANTHER" id="PTHR43537">
    <property type="entry name" value="TRANSCRIPTIONAL REGULATOR, GNTR FAMILY"/>
    <property type="match status" value="1"/>
</dbReference>
<dbReference type="PROSITE" id="PS50949">
    <property type="entry name" value="HTH_GNTR"/>
    <property type="match status" value="1"/>
</dbReference>
<dbReference type="Gene3D" id="1.20.120.530">
    <property type="entry name" value="GntR ligand-binding domain-like"/>
    <property type="match status" value="1"/>
</dbReference>
<reference evidence="5" key="1">
    <citation type="submission" date="2016-07" db="EMBL/GenBank/DDBJ databases">
        <title>Microvirga ossetica sp. nov. a new species of rhizobia isolated from root nodules of the legume species Vicia alpestris Steven originated from North Ossetia region in the Caucasus.</title>
        <authorList>
            <person name="Safronova V.I."/>
            <person name="Kuznetsova I.G."/>
            <person name="Sazanova A.L."/>
            <person name="Belimov A."/>
            <person name="Andronov E."/>
            <person name="Osledkin Y.S."/>
            <person name="Onishchuk O.P."/>
            <person name="Kurchak O.N."/>
            <person name="Shaposhnikov A.I."/>
            <person name="Willems A."/>
            <person name="Tikhonovich I.A."/>
        </authorList>
    </citation>
    <scope>NUCLEOTIDE SEQUENCE [LARGE SCALE GENOMIC DNA]</scope>
    <source>
        <strain evidence="5">V5/3M</strain>
    </source>
</reference>
<dbReference type="AlphaFoldDB" id="A0A1B2EBT6"/>
<dbReference type="EMBL" id="CP016616">
    <property type="protein sequence ID" value="ANY77415.1"/>
    <property type="molecule type" value="Genomic_DNA"/>
</dbReference>
<dbReference type="InterPro" id="IPR008920">
    <property type="entry name" value="TF_FadR/GntR_C"/>
</dbReference>
<dbReference type="GO" id="GO:0003700">
    <property type="term" value="F:DNA-binding transcription factor activity"/>
    <property type="evidence" value="ECO:0007669"/>
    <property type="project" value="InterPro"/>
</dbReference>
<keyword evidence="3" id="KW-0804">Transcription</keyword>
<feature type="domain" description="HTH gntR-type" evidence="4">
    <location>
        <begin position="5"/>
        <end position="72"/>
    </location>
</feature>
<name>A0A1B2EBT6_9HYPH</name>
<dbReference type="KEGG" id="moc:BB934_03590"/>
<evidence type="ECO:0000256" key="3">
    <source>
        <dbReference type="ARBA" id="ARBA00023163"/>
    </source>
</evidence>
<dbReference type="SUPFAM" id="SSF46785">
    <property type="entry name" value="Winged helix' DNA-binding domain"/>
    <property type="match status" value="1"/>
</dbReference>
<keyword evidence="1" id="KW-0805">Transcription regulation</keyword>
<evidence type="ECO:0000259" key="4">
    <source>
        <dbReference type="PROSITE" id="PS50949"/>
    </source>
</evidence>